<dbReference type="EMBL" id="JAJJMA010203461">
    <property type="protein sequence ID" value="MCL7039640.1"/>
    <property type="molecule type" value="Genomic_DNA"/>
</dbReference>
<dbReference type="Pfam" id="PF10225">
    <property type="entry name" value="NEMP"/>
    <property type="match status" value="1"/>
</dbReference>
<evidence type="ECO:0000256" key="4">
    <source>
        <dbReference type="ARBA" id="ARBA00022729"/>
    </source>
</evidence>
<comment type="caution">
    <text evidence="9">The sequence shown here is derived from an EMBL/GenBank/DDBJ whole genome shotgun (WGS) entry which is preliminary data.</text>
</comment>
<sequence>MDFSSTITTTSLYILSLCMYLCLVVQFSPSFSINGDKEIVQCGRVRIGGVSKLNIQSYASAFRNASLGLCQCGNDNWKTIQNGQWNALMSPYQDRYVDVMFLDGVSAGSVKVSVEEQVRSEWAPFYYSSFIAVRVFLVVLVLVFQTMKLLPTSRKKAFYAGISLFVMGVGSFVANYFQMLVSSVLGSFGLREDMYYLVSICLLLGIVLVGATMGYWIMCKFVISDDGRVGVRVAQFVKWVMRTVAVTSILQSTLDVPFSLVRAKKVSPNHNCAKFLSREPHKRLCNTLRHSLLLGLYGYTLKHLINNLEYLNNVGGIHYIIITRRAKLRREEKLITWILDSRREKINFAEFSVWVCIERERDGTGVRNVEKFRSLSL</sequence>
<feature type="transmembrane region" description="Helical" evidence="8">
    <location>
        <begin position="157"/>
        <end position="174"/>
    </location>
</feature>
<comment type="subcellular location">
    <subcellularLocation>
        <location evidence="1">Nucleus inner membrane</location>
        <topology evidence="1">Multi-pass membrane protein</topology>
        <orientation evidence="1">Nucleoplasmic side</orientation>
    </subcellularLocation>
</comment>
<evidence type="ECO:0000256" key="2">
    <source>
        <dbReference type="ARBA" id="ARBA00005748"/>
    </source>
</evidence>
<keyword evidence="5 8" id="KW-1133">Transmembrane helix</keyword>
<gene>
    <name evidence="9" type="ORF">MKW94_003699</name>
</gene>
<feature type="transmembrane region" description="Helical" evidence="8">
    <location>
        <begin position="194"/>
        <end position="218"/>
    </location>
</feature>
<dbReference type="GO" id="GO:0005637">
    <property type="term" value="C:nuclear inner membrane"/>
    <property type="evidence" value="ECO:0007669"/>
    <property type="project" value="UniProtKB-SubCell"/>
</dbReference>
<keyword evidence="7" id="KW-0539">Nucleus</keyword>
<proteinExistence type="inferred from homology"/>
<dbReference type="InterPro" id="IPR019358">
    <property type="entry name" value="NEMP_fam"/>
</dbReference>
<reference evidence="9" key="1">
    <citation type="submission" date="2022-03" db="EMBL/GenBank/DDBJ databases">
        <title>A functionally conserved STORR gene fusion in Papaver species that diverged 16.8 million years ago.</title>
        <authorList>
            <person name="Catania T."/>
        </authorList>
    </citation>
    <scope>NUCLEOTIDE SEQUENCE</scope>
    <source>
        <strain evidence="9">S-191538</strain>
    </source>
</reference>
<keyword evidence="6 8" id="KW-0472">Membrane</keyword>
<evidence type="ECO:0000313" key="9">
    <source>
        <dbReference type="EMBL" id="MCL7039640.1"/>
    </source>
</evidence>
<dbReference type="Proteomes" id="UP001177140">
    <property type="component" value="Unassembled WGS sequence"/>
</dbReference>
<protein>
    <submittedName>
        <fullName evidence="9">Uncharacterized protein</fullName>
    </submittedName>
</protein>
<accession>A0AA41VEB0</accession>
<evidence type="ECO:0000256" key="5">
    <source>
        <dbReference type="ARBA" id="ARBA00022989"/>
    </source>
</evidence>
<evidence type="ECO:0000256" key="3">
    <source>
        <dbReference type="ARBA" id="ARBA00022692"/>
    </source>
</evidence>
<name>A0AA41VEB0_PAPNU</name>
<keyword evidence="10" id="KW-1185">Reference proteome</keyword>
<evidence type="ECO:0000256" key="6">
    <source>
        <dbReference type="ARBA" id="ARBA00023136"/>
    </source>
</evidence>
<evidence type="ECO:0000256" key="7">
    <source>
        <dbReference type="ARBA" id="ARBA00023242"/>
    </source>
</evidence>
<organism evidence="9 10">
    <name type="scientific">Papaver nudicaule</name>
    <name type="common">Iceland poppy</name>
    <dbReference type="NCBI Taxonomy" id="74823"/>
    <lineage>
        <taxon>Eukaryota</taxon>
        <taxon>Viridiplantae</taxon>
        <taxon>Streptophyta</taxon>
        <taxon>Embryophyta</taxon>
        <taxon>Tracheophyta</taxon>
        <taxon>Spermatophyta</taxon>
        <taxon>Magnoliopsida</taxon>
        <taxon>Ranunculales</taxon>
        <taxon>Papaveraceae</taxon>
        <taxon>Papaveroideae</taxon>
        <taxon>Papaver</taxon>
    </lineage>
</organism>
<comment type="similarity">
    <text evidence="2">Belongs to the NEMP family.</text>
</comment>
<dbReference type="PANTHER" id="PTHR31587:SF3">
    <property type="entry name" value="EXPRESSED PROTEIN"/>
    <property type="match status" value="1"/>
</dbReference>
<evidence type="ECO:0000256" key="8">
    <source>
        <dbReference type="SAM" id="Phobius"/>
    </source>
</evidence>
<dbReference type="AlphaFoldDB" id="A0AA41VEB0"/>
<keyword evidence="3 8" id="KW-0812">Transmembrane</keyword>
<feature type="transmembrane region" description="Helical" evidence="8">
    <location>
        <begin position="125"/>
        <end position="145"/>
    </location>
</feature>
<dbReference type="PANTHER" id="PTHR31587">
    <property type="entry name" value="TRANSMEMBRANE PROTEIN (DUF2215)"/>
    <property type="match status" value="1"/>
</dbReference>
<evidence type="ECO:0000313" key="10">
    <source>
        <dbReference type="Proteomes" id="UP001177140"/>
    </source>
</evidence>
<feature type="transmembrane region" description="Helical" evidence="8">
    <location>
        <begin position="12"/>
        <end position="31"/>
    </location>
</feature>
<evidence type="ECO:0000256" key="1">
    <source>
        <dbReference type="ARBA" id="ARBA00004575"/>
    </source>
</evidence>
<keyword evidence="4" id="KW-0732">Signal</keyword>